<evidence type="ECO:0000313" key="2">
    <source>
        <dbReference type="EMBL" id="OGG85462.1"/>
    </source>
</evidence>
<dbReference type="Gene3D" id="3.40.50.970">
    <property type="match status" value="1"/>
</dbReference>
<feature type="domain" description="Thiamine pyrophosphate enzyme TPP-binding" evidence="1">
    <location>
        <begin position="125"/>
        <end position="199"/>
    </location>
</feature>
<dbReference type="Proteomes" id="UP000177395">
    <property type="component" value="Unassembled WGS sequence"/>
</dbReference>
<evidence type="ECO:0000259" key="1">
    <source>
        <dbReference type="Pfam" id="PF02775"/>
    </source>
</evidence>
<proteinExistence type="predicted"/>
<organism evidence="2 3">
    <name type="scientific">Candidatus Kaiserbacteria bacterium RIFOXYB1_FULL_46_14</name>
    <dbReference type="NCBI Taxonomy" id="1798531"/>
    <lineage>
        <taxon>Bacteria</taxon>
        <taxon>Candidatus Kaiseribacteriota</taxon>
    </lineage>
</organism>
<dbReference type="CDD" id="cd00568">
    <property type="entry name" value="TPP_enzymes"/>
    <property type="match status" value="1"/>
</dbReference>
<protein>
    <recommendedName>
        <fullName evidence="1">Thiamine pyrophosphate enzyme TPP-binding domain-containing protein</fullName>
    </recommendedName>
</protein>
<dbReference type="InterPro" id="IPR011766">
    <property type="entry name" value="TPP_enzyme_TPP-bd"/>
</dbReference>
<evidence type="ECO:0000313" key="3">
    <source>
        <dbReference type="Proteomes" id="UP000177395"/>
    </source>
</evidence>
<sequence length="243" mass="28348">MQIRSEGMQYKQLNFQYVFEFDFSFAVVEFCRYLREKYGSRRLFFLNKGWHFNDGQIIEEIVSRYPDINIDNNAKQELAIFKKSQEKKIERINNSSAIKQLKKSTIDIKGLKGNPYEYQKIGIEFLINNNGYLAIKNTQNSFFQGNLVAVDKESGVSFPSFEDVAKTFKLAYFEMKDHSNVRAIIDQALEHPGPVLCEIRMSPNQPLLPKVYSEKLADGTMVSKPLEDMFPFLDREEFDQNML</sequence>
<comment type="caution">
    <text evidence="2">The sequence shown here is derived from an EMBL/GenBank/DDBJ whole genome shotgun (WGS) entry which is preliminary data.</text>
</comment>
<dbReference type="InterPro" id="IPR029061">
    <property type="entry name" value="THDP-binding"/>
</dbReference>
<dbReference type="EMBL" id="MFMS01000008">
    <property type="protein sequence ID" value="OGG85462.1"/>
    <property type="molecule type" value="Genomic_DNA"/>
</dbReference>
<name>A0A1F6FHX8_9BACT</name>
<dbReference type="STRING" id="1798531.A2392_00100"/>
<accession>A0A1F6FHX8</accession>
<dbReference type="AlphaFoldDB" id="A0A1F6FHX8"/>
<dbReference type="GO" id="GO:0030976">
    <property type="term" value="F:thiamine pyrophosphate binding"/>
    <property type="evidence" value="ECO:0007669"/>
    <property type="project" value="InterPro"/>
</dbReference>
<reference evidence="2 3" key="1">
    <citation type="journal article" date="2016" name="Nat. Commun.">
        <title>Thousands of microbial genomes shed light on interconnected biogeochemical processes in an aquifer system.</title>
        <authorList>
            <person name="Anantharaman K."/>
            <person name="Brown C.T."/>
            <person name="Hug L.A."/>
            <person name="Sharon I."/>
            <person name="Castelle C.J."/>
            <person name="Probst A.J."/>
            <person name="Thomas B.C."/>
            <person name="Singh A."/>
            <person name="Wilkins M.J."/>
            <person name="Karaoz U."/>
            <person name="Brodie E.L."/>
            <person name="Williams K.H."/>
            <person name="Hubbard S.S."/>
            <person name="Banfield J.F."/>
        </authorList>
    </citation>
    <scope>NUCLEOTIDE SEQUENCE [LARGE SCALE GENOMIC DNA]</scope>
</reference>
<dbReference type="GO" id="GO:0003824">
    <property type="term" value="F:catalytic activity"/>
    <property type="evidence" value="ECO:0007669"/>
    <property type="project" value="InterPro"/>
</dbReference>
<dbReference type="Pfam" id="PF02775">
    <property type="entry name" value="TPP_enzyme_C"/>
    <property type="match status" value="1"/>
</dbReference>
<gene>
    <name evidence="2" type="ORF">A2392_00100</name>
</gene>
<dbReference type="SUPFAM" id="SSF52518">
    <property type="entry name" value="Thiamin diphosphate-binding fold (THDP-binding)"/>
    <property type="match status" value="1"/>
</dbReference>